<dbReference type="HOGENOM" id="CLU_3235438_0_0_6"/>
<dbReference type="InParanoid" id="G9EK65"/>
<gene>
    <name evidence="1" type="ORF">LDG_5588</name>
</gene>
<dbReference type="Proteomes" id="UP000002770">
    <property type="component" value="Unassembled WGS sequence"/>
</dbReference>
<sequence>MRFLWPPSQKYVFQKNNNLKKPICIINTFLRLTIDRHFSKKTR</sequence>
<accession>G9EK65</accession>
<keyword evidence="2" id="KW-1185">Reference proteome</keyword>
<name>G9EK65_9GAMM</name>
<organism evidence="1 2">
    <name type="scientific">Legionella drancourtii LLAP12</name>
    <dbReference type="NCBI Taxonomy" id="658187"/>
    <lineage>
        <taxon>Bacteria</taxon>
        <taxon>Pseudomonadati</taxon>
        <taxon>Pseudomonadota</taxon>
        <taxon>Gammaproteobacteria</taxon>
        <taxon>Legionellales</taxon>
        <taxon>Legionellaceae</taxon>
        <taxon>Legionella</taxon>
    </lineage>
</organism>
<dbReference type="AlphaFoldDB" id="G9EK65"/>
<dbReference type="EMBL" id="JH413801">
    <property type="protein sequence ID" value="EHL32216.1"/>
    <property type="molecule type" value="Genomic_DNA"/>
</dbReference>
<evidence type="ECO:0000313" key="1">
    <source>
        <dbReference type="EMBL" id="EHL32216.1"/>
    </source>
</evidence>
<evidence type="ECO:0000313" key="2">
    <source>
        <dbReference type="Proteomes" id="UP000002770"/>
    </source>
</evidence>
<protein>
    <submittedName>
        <fullName evidence="1">Uncharacterized protein</fullName>
    </submittedName>
</protein>
<reference evidence="1 2" key="1">
    <citation type="journal article" date="2011" name="BMC Genomics">
        <title>Insight into cross-talk between intra-amoebal pathogens.</title>
        <authorList>
            <person name="Gimenez G."/>
            <person name="Bertelli C."/>
            <person name="Moliner C."/>
            <person name="Robert C."/>
            <person name="Raoult D."/>
            <person name="Fournier P.E."/>
            <person name="Greub G."/>
        </authorList>
    </citation>
    <scope>NUCLEOTIDE SEQUENCE [LARGE SCALE GENOMIC DNA]</scope>
    <source>
        <strain evidence="1 2">LLAP12</strain>
    </source>
</reference>
<proteinExistence type="predicted"/>